<dbReference type="InterPro" id="IPR041899">
    <property type="entry name" value="MAGE_WH2"/>
</dbReference>
<accession>A0A9B0TTX3</accession>
<dbReference type="SMART" id="SM01392">
    <property type="entry name" value="MAGE_N"/>
    <property type="match status" value="1"/>
</dbReference>
<dbReference type="Pfam" id="PF12440">
    <property type="entry name" value="MAGE_N"/>
    <property type="match status" value="1"/>
</dbReference>
<dbReference type="FunFam" id="1.10.10.1200:FF:000007">
    <property type="entry name" value="Melanoma-associated antigen C2"/>
    <property type="match status" value="1"/>
</dbReference>
<name>A0A9B0TTX3_CHRAS</name>
<evidence type="ECO:0000259" key="2">
    <source>
        <dbReference type="PROSITE" id="PS50838"/>
    </source>
</evidence>
<dbReference type="OrthoDB" id="9661245at2759"/>
<dbReference type="Proteomes" id="UP000504623">
    <property type="component" value="Unplaced"/>
</dbReference>
<dbReference type="GO" id="GO:0005634">
    <property type="term" value="C:nucleus"/>
    <property type="evidence" value="ECO:0007669"/>
    <property type="project" value="TreeGrafter"/>
</dbReference>
<evidence type="ECO:0000256" key="1">
    <source>
        <dbReference type="SAM" id="MobiDB-lite"/>
    </source>
</evidence>
<dbReference type="PROSITE" id="PS50838">
    <property type="entry name" value="MAGE"/>
    <property type="match status" value="1"/>
</dbReference>
<dbReference type="Pfam" id="PF01454">
    <property type="entry name" value="MAGE"/>
    <property type="match status" value="1"/>
</dbReference>
<keyword evidence="3" id="KW-1185">Reference proteome</keyword>
<dbReference type="FunFam" id="1.10.10.1210:FF:000001">
    <property type="entry name" value="melanoma-associated antigen D1"/>
    <property type="match status" value="1"/>
</dbReference>
<dbReference type="InterPro" id="IPR037445">
    <property type="entry name" value="MAGE"/>
</dbReference>
<proteinExistence type="predicted"/>
<dbReference type="GO" id="GO:0000122">
    <property type="term" value="P:negative regulation of transcription by RNA polymerase II"/>
    <property type="evidence" value="ECO:0007669"/>
    <property type="project" value="TreeGrafter"/>
</dbReference>
<evidence type="ECO:0000313" key="4">
    <source>
        <dbReference type="RefSeq" id="XP_006870217.1"/>
    </source>
</evidence>
<reference evidence="4" key="1">
    <citation type="submission" date="2025-08" db="UniProtKB">
        <authorList>
            <consortium name="RefSeq"/>
        </authorList>
    </citation>
    <scope>IDENTIFICATION</scope>
    <source>
        <tissue evidence="4">Spleen</tissue>
    </source>
</reference>
<dbReference type="CTD" id="139604"/>
<protein>
    <submittedName>
        <fullName evidence="4">Melanoma-associated antigen B16-like</fullName>
    </submittedName>
</protein>
<feature type="region of interest" description="Disordered" evidence="1">
    <location>
        <begin position="30"/>
        <end position="96"/>
    </location>
</feature>
<dbReference type="Gene3D" id="1.10.10.1200">
    <property type="entry name" value="MAGE homology domain, winged helix WH1 motif"/>
    <property type="match status" value="1"/>
</dbReference>
<feature type="compositionally biased region" description="Low complexity" evidence="1">
    <location>
        <begin position="61"/>
        <end position="71"/>
    </location>
</feature>
<dbReference type="AlphaFoldDB" id="A0A9B0TTX3"/>
<sequence>MSNPRRTSGFTYSETQDLQAIKSMEETLFFSTHPQIPGNLDPVPAAEISNAPQDPKSENATSTTASITSLSKSDDSSSSEEEDSSSTSDCLDENVPRDPLDEQAALLVNFLLQKYQMKESITKADMLNVMGKYRSQFSEVILKATERMEIVFGLDLKEVDPICHNYVIQIKLGLTYDGMLDGEESMPKTGVLILVLGVIFMKGNRATEEEVWEVLNVTGMYSGQKHFIFGNLKSLITEVFVREKYLEYQKVPNSDPIQYEFLWGPRAYTETTKMKILEFLAKVHGTDPSSFPSQYEEALKEEEERAQAAANLSTTIVAKESSSATFGSSSHP</sequence>
<feature type="domain" description="MAGE" evidence="2">
    <location>
        <begin position="100"/>
        <end position="298"/>
    </location>
</feature>
<dbReference type="PANTHER" id="PTHR11736:SF145">
    <property type="entry name" value="MELANOMA-ASSOCIATED ANTIGEN B16"/>
    <property type="match status" value="1"/>
</dbReference>
<gene>
    <name evidence="4" type="primary">LOC102821463</name>
</gene>
<dbReference type="RefSeq" id="XP_006870217.1">
    <property type="nucleotide sequence ID" value="XM_006870155.1"/>
</dbReference>
<dbReference type="PANTHER" id="PTHR11736">
    <property type="entry name" value="MELANOMA-ASSOCIATED ANTIGEN MAGE ANTIGEN"/>
    <property type="match status" value="1"/>
</dbReference>
<organism evidence="3 4">
    <name type="scientific">Chrysochloris asiatica</name>
    <name type="common">Cape golden mole</name>
    <dbReference type="NCBI Taxonomy" id="185453"/>
    <lineage>
        <taxon>Eukaryota</taxon>
        <taxon>Metazoa</taxon>
        <taxon>Chordata</taxon>
        <taxon>Craniata</taxon>
        <taxon>Vertebrata</taxon>
        <taxon>Euteleostomi</taxon>
        <taxon>Mammalia</taxon>
        <taxon>Eutheria</taxon>
        <taxon>Afrotheria</taxon>
        <taxon>Chrysochloridae</taxon>
        <taxon>Chrysochlorinae</taxon>
        <taxon>Chrysochloris</taxon>
    </lineage>
</organism>
<dbReference type="Gene3D" id="1.10.10.1210">
    <property type="entry name" value="MAGE homology domain, winged helix WH2 motif"/>
    <property type="match status" value="1"/>
</dbReference>
<dbReference type="InterPro" id="IPR002190">
    <property type="entry name" value="MHD_dom"/>
</dbReference>
<dbReference type="InterPro" id="IPR041898">
    <property type="entry name" value="MAGE_WH1"/>
</dbReference>
<evidence type="ECO:0000313" key="3">
    <source>
        <dbReference type="Proteomes" id="UP000504623"/>
    </source>
</evidence>
<dbReference type="GeneID" id="102821463"/>
<dbReference type="InterPro" id="IPR021072">
    <property type="entry name" value="MAGE_N"/>
</dbReference>
<dbReference type="SMART" id="SM01373">
    <property type="entry name" value="MAGE"/>
    <property type="match status" value="1"/>
</dbReference>